<dbReference type="SMART" id="SM00357">
    <property type="entry name" value="CSP"/>
    <property type="match status" value="1"/>
</dbReference>
<dbReference type="SUPFAM" id="SSF50249">
    <property type="entry name" value="Nucleic acid-binding proteins"/>
    <property type="match status" value="1"/>
</dbReference>
<dbReference type="EMBL" id="FQWD01000001">
    <property type="protein sequence ID" value="SHF89225.1"/>
    <property type="molecule type" value="Genomic_DNA"/>
</dbReference>
<keyword evidence="5" id="KW-1185">Reference proteome</keyword>
<reference evidence="5" key="1">
    <citation type="submission" date="2016-11" db="EMBL/GenBank/DDBJ databases">
        <authorList>
            <person name="Varghese N."/>
            <person name="Submissions S."/>
        </authorList>
    </citation>
    <scope>NUCLEOTIDE SEQUENCE [LARGE SCALE GENOMIC DNA]</scope>
    <source>
        <strain evidence="5">CGMCC 1.8995</strain>
    </source>
</reference>
<dbReference type="GO" id="GO:0043488">
    <property type="term" value="P:regulation of mRNA stability"/>
    <property type="evidence" value="ECO:0007669"/>
    <property type="project" value="TreeGrafter"/>
</dbReference>
<feature type="transmembrane region" description="Helical" evidence="2">
    <location>
        <begin position="91"/>
        <end position="108"/>
    </location>
</feature>
<dbReference type="AlphaFoldDB" id="A0A1M5FCF0"/>
<dbReference type="InterPro" id="IPR002059">
    <property type="entry name" value="CSP_DNA-bd"/>
</dbReference>
<evidence type="ECO:0000259" key="3">
    <source>
        <dbReference type="PROSITE" id="PS51857"/>
    </source>
</evidence>
<evidence type="ECO:0000313" key="4">
    <source>
        <dbReference type="EMBL" id="SHF89225.1"/>
    </source>
</evidence>
<gene>
    <name evidence="4" type="ORF">SAMN05216361_0779</name>
</gene>
<dbReference type="PANTHER" id="PTHR12962:SF1">
    <property type="entry name" value="COLD SHOCK DOMAIN-CONTAINING PROTEIN CG9705"/>
    <property type="match status" value="1"/>
</dbReference>
<proteinExistence type="predicted"/>
<evidence type="ECO:0000256" key="1">
    <source>
        <dbReference type="ARBA" id="ARBA00022553"/>
    </source>
</evidence>
<evidence type="ECO:0000313" key="5">
    <source>
        <dbReference type="Proteomes" id="UP000184520"/>
    </source>
</evidence>
<dbReference type="InterPro" id="IPR011129">
    <property type="entry name" value="CSD"/>
</dbReference>
<dbReference type="OrthoDB" id="72963at2"/>
<dbReference type="Pfam" id="PF06961">
    <property type="entry name" value="DUF1294"/>
    <property type="match status" value="1"/>
</dbReference>
<accession>A0A1M5FCF0</accession>
<organism evidence="4 5">
    <name type="scientific">Marisediminitalea aggregata</name>
    <dbReference type="NCBI Taxonomy" id="634436"/>
    <lineage>
        <taxon>Bacteria</taxon>
        <taxon>Pseudomonadati</taxon>
        <taxon>Pseudomonadota</taxon>
        <taxon>Gammaproteobacteria</taxon>
        <taxon>Alteromonadales</taxon>
        <taxon>Alteromonadaceae</taxon>
        <taxon>Marisediminitalea</taxon>
    </lineage>
</organism>
<dbReference type="Gene3D" id="2.40.50.140">
    <property type="entry name" value="Nucleic acid-binding proteins"/>
    <property type="match status" value="1"/>
</dbReference>
<dbReference type="PANTHER" id="PTHR12962">
    <property type="entry name" value="CALCIUM-REGULATED HEAT STABLE PROTEIN CRHSP-24-RELATED"/>
    <property type="match status" value="1"/>
</dbReference>
<dbReference type="CDD" id="cd04458">
    <property type="entry name" value="CSP_CDS"/>
    <property type="match status" value="1"/>
</dbReference>
<dbReference type="RefSeq" id="WP_073318029.1">
    <property type="nucleotide sequence ID" value="NZ_FQWD01000001.1"/>
</dbReference>
<protein>
    <submittedName>
        <fullName evidence="4">Uncharacterized membrane protein YsdA, DUF1294 family</fullName>
    </submittedName>
</protein>
<dbReference type="InterPro" id="IPR010718">
    <property type="entry name" value="DUF1294"/>
</dbReference>
<keyword evidence="2" id="KW-1133">Transmembrane helix</keyword>
<dbReference type="Proteomes" id="UP000184520">
    <property type="component" value="Unassembled WGS sequence"/>
</dbReference>
<dbReference type="InterPro" id="IPR052069">
    <property type="entry name" value="Ca-reg_mRNA-binding_domain"/>
</dbReference>
<dbReference type="STRING" id="634436.SAMN05216361_0779"/>
<dbReference type="Pfam" id="PF00313">
    <property type="entry name" value="CSD"/>
    <property type="match status" value="1"/>
</dbReference>
<keyword evidence="2" id="KW-0472">Membrane</keyword>
<feature type="domain" description="CSD" evidence="3">
    <location>
        <begin position="2"/>
        <end position="67"/>
    </location>
</feature>
<keyword evidence="1" id="KW-0597">Phosphoprotein</keyword>
<feature type="transmembrane region" description="Helical" evidence="2">
    <location>
        <begin position="115"/>
        <end position="132"/>
    </location>
</feature>
<dbReference type="PROSITE" id="PS51857">
    <property type="entry name" value="CSD_2"/>
    <property type="match status" value="1"/>
</dbReference>
<dbReference type="InterPro" id="IPR012340">
    <property type="entry name" value="NA-bd_OB-fold"/>
</dbReference>
<evidence type="ECO:0000256" key="2">
    <source>
        <dbReference type="SAM" id="Phobius"/>
    </source>
</evidence>
<keyword evidence="2" id="KW-0812">Transmembrane</keyword>
<sequence>MKHQGKLSNWNDAKGFGFVQPNGGGLRAFVHISAFSRRSRRPVDGDIIVYEVAQQTDGKAKAVNVMLLADHKSGHTRKSKSQRSSGSSKPAILGTLAFCIALVALTVLRTIPVELMFIYAGASLLAFLMYAWDKSAAQHGRWRTPEAHLQLIALLGGWPGAYVAQRTLRHKSSKTTFKVTFWCMVALNLAALSYVFTESGQSLLHSI</sequence>
<dbReference type="GO" id="GO:0005829">
    <property type="term" value="C:cytosol"/>
    <property type="evidence" value="ECO:0007669"/>
    <property type="project" value="UniProtKB-ARBA"/>
</dbReference>
<feature type="transmembrane region" description="Helical" evidence="2">
    <location>
        <begin position="147"/>
        <end position="164"/>
    </location>
</feature>
<name>A0A1M5FCF0_9ALTE</name>
<dbReference type="GO" id="GO:0003730">
    <property type="term" value="F:mRNA 3'-UTR binding"/>
    <property type="evidence" value="ECO:0007669"/>
    <property type="project" value="TreeGrafter"/>
</dbReference>
<feature type="transmembrane region" description="Helical" evidence="2">
    <location>
        <begin position="176"/>
        <end position="196"/>
    </location>
</feature>